<keyword evidence="3" id="KW-0862">Zinc</keyword>
<dbReference type="GO" id="GO:0008270">
    <property type="term" value="F:zinc ion binding"/>
    <property type="evidence" value="ECO:0007669"/>
    <property type="project" value="UniProtKB-KW"/>
</dbReference>
<keyword evidence="1" id="KW-0479">Metal-binding</keyword>
<organism evidence="5 6">
    <name type="scientific">Acanthoscelides obtectus</name>
    <name type="common">Bean weevil</name>
    <name type="synonym">Bruchus obtectus</name>
    <dbReference type="NCBI Taxonomy" id="200917"/>
    <lineage>
        <taxon>Eukaryota</taxon>
        <taxon>Metazoa</taxon>
        <taxon>Ecdysozoa</taxon>
        <taxon>Arthropoda</taxon>
        <taxon>Hexapoda</taxon>
        <taxon>Insecta</taxon>
        <taxon>Pterygota</taxon>
        <taxon>Neoptera</taxon>
        <taxon>Endopterygota</taxon>
        <taxon>Coleoptera</taxon>
        <taxon>Polyphaga</taxon>
        <taxon>Cucujiformia</taxon>
        <taxon>Chrysomeloidea</taxon>
        <taxon>Chrysomelidae</taxon>
        <taxon>Bruchinae</taxon>
        <taxon>Bruchini</taxon>
        <taxon>Acanthoscelides</taxon>
    </lineage>
</organism>
<protein>
    <recommendedName>
        <fullName evidence="4">FLYWCH-type domain-containing protein</fullName>
    </recommendedName>
</protein>
<name>A0A9P0L789_ACAOB</name>
<evidence type="ECO:0000313" key="6">
    <source>
        <dbReference type="Proteomes" id="UP001152888"/>
    </source>
</evidence>
<feature type="domain" description="FLYWCH-type" evidence="4">
    <location>
        <begin position="2"/>
        <end position="49"/>
    </location>
</feature>
<dbReference type="Proteomes" id="UP001152888">
    <property type="component" value="Unassembled WGS sequence"/>
</dbReference>
<evidence type="ECO:0000259" key="4">
    <source>
        <dbReference type="Pfam" id="PF04500"/>
    </source>
</evidence>
<dbReference type="EMBL" id="CAKOFQ010007005">
    <property type="protein sequence ID" value="CAH1986783.1"/>
    <property type="molecule type" value="Genomic_DNA"/>
</dbReference>
<dbReference type="InterPro" id="IPR007588">
    <property type="entry name" value="Znf_FLYWCH"/>
</dbReference>
<reference evidence="5" key="1">
    <citation type="submission" date="2022-03" db="EMBL/GenBank/DDBJ databases">
        <authorList>
            <person name="Sayadi A."/>
        </authorList>
    </citation>
    <scope>NUCLEOTIDE SEQUENCE</scope>
</reference>
<evidence type="ECO:0000256" key="3">
    <source>
        <dbReference type="ARBA" id="ARBA00022833"/>
    </source>
</evidence>
<keyword evidence="2" id="KW-0863">Zinc-finger</keyword>
<dbReference type="Pfam" id="PF04500">
    <property type="entry name" value="FLYWCH"/>
    <property type="match status" value="1"/>
</dbReference>
<accession>A0A9P0L789</accession>
<evidence type="ECO:0000313" key="5">
    <source>
        <dbReference type="EMBL" id="CAH1986783.1"/>
    </source>
</evidence>
<keyword evidence="6" id="KW-1185">Reference proteome</keyword>
<dbReference type="Gene3D" id="2.20.25.240">
    <property type="match status" value="1"/>
</dbReference>
<evidence type="ECO:0000256" key="2">
    <source>
        <dbReference type="ARBA" id="ARBA00022771"/>
    </source>
</evidence>
<comment type="caution">
    <text evidence="5">The sequence shown here is derived from an EMBL/GenBank/DDBJ whole genome shotgun (WGS) entry which is preliminary data.</text>
</comment>
<dbReference type="OrthoDB" id="6653544at2759"/>
<dbReference type="AlphaFoldDB" id="A0A9P0L789"/>
<evidence type="ECO:0000256" key="1">
    <source>
        <dbReference type="ARBA" id="ARBA00022723"/>
    </source>
</evidence>
<proteinExistence type="predicted"/>
<gene>
    <name evidence="5" type="ORF">ACAOBT_LOCUS17444</name>
</gene>
<sequence>MIMDNYQYQIHYQDPSKTRWRCRMHQKNLCRAILYTTGNCVMIHNGHNHAPVDNIPYDHLKMQVVKIIDKRRPWRR</sequence>